<dbReference type="SMART" id="SM00631">
    <property type="entry name" value="Zn_pept"/>
    <property type="match status" value="1"/>
</dbReference>
<organism evidence="14 15">
    <name type="scientific">Parnassius mnemosyne</name>
    <name type="common">clouded apollo</name>
    <dbReference type="NCBI Taxonomy" id="213953"/>
    <lineage>
        <taxon>Eukaryota</taxon>
        <taxon>Metazoa</taxon>
        <taxon>Ecdysozoa</taxon>
        <taxon>Arthropoda</taxon>
        <taxon>Hexapoda</taxon>
        <taxon>Insecta</taxon>
        <taxon>Pterygota</taxon>
        <taxon>Neoptera</taxon>
        <taxon>Endopterygota</taxon>
        <taxon>Lepidoptera</taxon>
        <taxon>Glossata</taxon>
        <taxon>Ditrysia</taxon>
        <taxon>Papilionoidea</taxon>
        <taxon>Papilionidae</taxon>
        <taxon>Parnassiinae</taxon>
        <taxon>Parnassini</taxon>
        <taxon>Parnassius</taxon>
        <taxon>Driopa</taxon>
    </lineage>
</organism>
<evidence type="ECO:0000256" key="10">
    <source>
        <dbReference type="ARBA" id="ARBA00023157"/>
    </source>
</evidence>
<evidence type="ECO:0000256" key="12">
    <source>
        <dbReference type="SAM" id="SignalP"/>
    </source>
</evidence>
<gene>
    <name evidence="14" type="ORF">PARMNEM_LOCUS5219</name>
</gene>
<feature type="domain" description="Peptidase M14" evidence="13">
    <location>
        <begin position="119"/>
        <end position="413"/>
    </location>
</feature>
<dbReference type="SUPFAM" id="SSF54897">
    <property type="entry name" value="Protease propeptides/inhibitors"/>
    <property type="match status" value="1"/>
</dbReference>
<dbReference type="CDD" id="cd03860">
    <property type="entry name" value="M14_CP_A-B_like"/>
    <property type="match status" value="1"/>
</dbReference>
<evidence type="ECO:0000256" key="2">
    <source>
        <dbReference type="ARBA" id="ARBA00005988"/>
    </source>
</evidence>
<sequence length="442" mass="51629">MNVFFVNFMFLVYFGLCQSRRYDNFTLYSATPTEQYQLNFLQNLQSQKYIDVIFWKRPSKLFNDVHFIVNPIDSELFQERLNHFKLEVHTLIPNIQSAFDSQKIKKYTSLKTDSFTWDSYHSLEDIYQWISDVALKFPKTVELHSIGKSVEGRDIYAIFIKISNNKANVIIDAGIHGHEWISTAFVTFLIKKLIYAQDIGDDRLNELANKYNWFIIPIVNPDGFDYSIKVDRLWRKNRRKFDNGEGVDLNRNFDHNFGKYETSTNPKDDNYCGPAPFSEPESKALSEFITEKREHLKFYISFHAYGQKLIIPYGDRIKHVENFSEMDNFGKQAILRMYKLNGVKYSIGTTYDTLGVRVSGSSTSWVKNNYKPKYVITFLLRDNGTYGFALPNEQIMPTCQETLIGLVELMTAKPRRVRADLFNASYKITANVMLLITLCFLK</sequence>
<evidence type="ECO:0000256" key="4">
    <source>
        <dbReference type="ARBA" id="ARBA00022670"/>
    </source>
</evidence>
<dbReference type="GO" id="GO:0005615">
    <property type="term" value="C:extracellular space"/>
    <property type="evidence" value="ECO:0007669"/>
    <property type="project" value="TreeGrafter"/>
</dbReference>
<accession>A0AAV1KMQ6</accession>
<dbReference type="InterPro" id="IPR000834">
    <property type="entry name" value="Peptidase_M14"/>
</dbReference>
<evidence type="ECO:0000256" key="5">
    <source>
        <dbReference type="ARBA" id="ARBA00022723"/>
    </source>
</evidence>
<comment type="caution">
    <text evidence="14">The sequence shown here is derived from an EMBL/GenBank/DDBJ whole genome shotgun (WGS) entry which is preliminary data.</text>
</comment>
<comment type="caution">
    <text evidence="11">Lacks conserved residue(s) required for the propagation of feature annotation.</text>
</comment>
<keyword evidence="15" id="KW-1185">Reference proteome</keyword>
<feature type="signal peptide" evidence="12">
    <location>
        <begin position="1"/>
        <end position="19"/>
    </location>
</feature>
<keyword evidence="10" id="KW-1015">Disulfide bond</keyword>
<comment type="similarity">
    <text evidence="2 11">Belongs to the peptidase M14 family.</text>
</comment>
<evidence type="ECO:0000313" key="15">
    <source>
        <dbReference type="Proteomes" id="UP001314205"/>
    </source>
</evidence>
<evidence type="ECO:0000259" key="13">
    <source>
        <dbReference type="PROSITE" id="PS52035"/>
    </source>
</evidence>
<dbReference type="GO" id="GO:0008270">
    <property type="term" value="F:zinc ion binding"/>
    <property type="evidence" value="ECO:0007669"/>
    <property type="project" value="InterPro"/>
</dbReference>
<evidence type="ECO:0000256" key="3">
    <source>
        <dbReference type="ARBA" id="ARBA00022645"/>
    </source>
</evidence>
<dbReference type="SUPFAM" id="SSF53187">
    <property type="entry name" value="Zn-dependent exopeptidases"/>
    <property type="match status" value="1"/>
</dbReference>
<dbReference type="PRINTS" id="PR00765">
    <property type="entry name" value="CRBOXYPTASEA"/>
</dbReference>
<dbReference type="Pfam" id="PF02244">
    <property type="entry name" value="Propep_M14"/>
    <property type="match status" value="1"/>
</dbReference>
<keyword evidence="6 12" id="KW-0732">Signal</keyword>
<dbReference type="InterPro" id="IPR036990">
    <property type="entry name" value="M14A-like_propep"/>
</dbReference>
<dbReference type="Gene3D" id="3.40.630.10">
    <property type="entry name" value="Zn peptidases"/>
    <property type="match status" value="1"/>
</dbReference>
<dbReference type="AlphaFoldDB" id="A0AAV1KMQ6"/>
<evidence type="ECO:0000256" key="9">
    <source>
        <dbReference type="ARBA" id="ARBA00023049"/>
    </source>
</evidence>
<keyword evidence="3" id="KW-0121">Carboxypeptidase</keyword>
<keyword evidence="8" id="KW-0862">Zinc</keyword>
<evidence type="ECO:0000313" key="14">
    <source>
        <dbReference type="EMBL" id="CAK1583874.1"/>
    </source>
</evidence>
<evidence type="ECO:0000256" key="6">
    <source>
        <dbReference type="ARBA" id="ARBA00022729"/>
    </source>
</evidence>
<name>A0AAV1KMQ6_9NEOP</name>
<feature type="chain" id="PRO_5043841618" description="Peptidase M14 domain-containing protein" evidence="12">
    <location>
        <begin position="20"/>
        <end position="442"/>
    </location>
</feature>
<evidence type="ECO:0000256" key="1">
    <source>
        <dbReference type="ARBA" id="ARBA00001947"/>
    </source>
</evidence>
<dbReference type="Pfam" id="PF00246">
    <property type="entry name" value="Peptidase_M14"/>
    <property type="match status" value="1"/>
</dbReference>
<dbReference type="PANTHER" id="PTHR11705:SF153">
    <property type="entry name" value="ZINC CARBOXYPEPTIDASE A 1-LIKE PROTEIN"/>
    <property type="match status" value="1"/>
</dbReference>
<dbReference type="Gene3D" id="3.30.70.340">
    <property type="entry name" value="Metallocarboxypeptidase-like"/>
    <property type="match status" value="1"/>
</dbReference>
<dbReference type="GO" id="GO:0006508">
    <property type="term" value="P:proteolysis"/>
    <property type="evidence" value="ECO:0007669"/>
    <property type="project" value="UniProtKB-KW"/>
</dbReference>
<dbReference type="PROSITE" id="PS52035">
    <property type="entry name" value="PEPTIDASE_M14"/>
    <property type="match status" value="1"/>
</dbReference>
<keyword evidence="5" id="KW-0479">Metal-binding</keyword>
<protein>
    <recommendedName>
        <fullName evidence="13">Peptidase M14 domain-containing protein</fullName>
    </recommendedName>
</protein>
<dbReference type="EMBL" id="CAVLGL010000057">
    <property type="protein sequence ID" value="CAK1583874.1"/>
    <property type="molecule type" value="Genomic_DNA"/>
</dbReference>
<dbReference type="Proteomes" id="UP001314205">
    <property type="component" value="Unassembled WGS sequence"/>
</dbReference>
<dbReference type="InterPro" id="IPR003146">
    <property type="entry name" value="M14A_act_pep"/>
</dbReference>
<proteinExistence type="inferred from homology"/>
<keyword evidence="7" id="KW-0378">Hydrolase</keyword>
<evidence type="ECO:0000256" key="7">
    <source>
        <dbReference type="ARBA" id="ARBA00022801"/>
    </source>
</evidence>
<dbReference type="GO" id="GO:0004181">
    <property type="term" value="F:metallocarboxypeptidase activity"/>
    <property type="evidence" value="ECO:0007669"/>
    <property type="project" value="InterPro"/>
</dbReference>
<keyword evidence="9" id="KW-0482">Metalloprotease</keyword>
<reference evidence="14 15" key="1">
    <citation type="submission" date="2023-11" db="EMBL/GenBank/DDBJ databases">
        <authorList>
            <person name="Hedman E."/>
            <person name="Englund M."/>
            <person name="Stromberg M."/>
            <person name="Nyberg Akerstrom W."/>
            <person name="Nylinder S."/>
            <person name="Jareborg N."/>
            <person name="Kallberg Y."/>
            <person name="Kronander E."/>
        </authorList>
    </citation>
    <scope>NUCLEOTIDE SEQUENCE [LARGE SCALE GENOMIC DNA]</scope>
</reference>
<keyword evidence="4" id="KW-0645">Protease</keyword>
<evidence type="ECO:0000256" key="8">
    <source>
        <dbReference type="ARBA" id="ARBA00022833"/>
    </source>
</evidence>
<comment type="cofactor">
    <cofactor evidence="1">
        <name>Zn(2+)</name>
        <dbReference type="ChEBI" id="CHEBI:29105"/>
    </cofactor>
</comment>
<dbReference type="FunFam" id="3.40.630.10:FF:000084">
    <property type="entry name" value="Carboxypeptidase B2"/>
    <property type="match status" value="1"/>
</dbReference>
<evidence type="ECO:0000256" key="11">
    <source>
        <dbReference type="PROSITE-ProRule" id="PRU01379"/>
    </source>
</evidence>
<dbReference type="PANTHER" id="PTHR11705">
    <property type="entry name" value="PROTEASE FAMILY M14 CARBOXYPEPTIDASE A,B"/>
    <property type="match status" value="1"/>
</dbReference>